<gene>
    <name evidence="1" type="ordered locus">Mnod_7394</name>
</gene>
<name>B8IN15_METNO</name>
<evidence type="ECO:0000313" key="2">
    <source>
        <dbReference type="Proteomes" id="UP000008207"/>
    </source>
</evidence>
<dbReference type="Proteomes" id="UP000008207">
    <property type="component" value="Chromosome"/>
</dbReference>
<dbReference type="EMBL" id="CP001349">
    <property type="protein sequence ID" value="ACL62131.1"/>
    <property type="molecule type" value="Genomic_DNA"/>
</dbReference>
<reference evidence="1 2" key="1">
    <citation type="submission" date="2009-01" db="EMBL/GenBank/DDBJ databases">
        <title>Complete sequence of chromosome of Methylobacterium nodulans ORS 2060.</title>
        <authorList>
            <consortium name="US DOE Joint Genome Institute"/>
            <person name="Lucas S."/>
            <person name="Copeland A."/>
            <person name="Lapidus A."/>
            <person name="Glavina del Rio T."/>
            <person name="Dalin E."/>
            <person name="Tice H."/>
            <person name="Bruce D."/>
            <person name="Goodwin L."/>
            <person name="Pitluck S."/>
            <person name="Sims D."/>
            <person name="Brettin T."/>
            <person name="Detter J.C."/>
            <person name="Han C."/>
            <person name="Larimer F."/>
            <person name="Land M."/>
            <person name="Hauser L."/>
            <person name="Kyrpides N."/>
            <person name="Ivanova N."/>
            <person name="Marx C.J."/>
            <person name="Richardson P."/>
        </authorList>
    </citation>
    <scope>NUCLEOTIDE SEQUENCE [LARGE SCALE GENOMIC DNA]</scope>
    <source>
        <strain evidence="2">LMG 21967 / CNCM I-2342 / ORS 2060</strain>
    </source>
</reference>
<dbReference type="HOGENOM" id="CLU_3312605_0_0_5"/>
<dbReference type="KEGG" id="mno:Mnod_7394"/>
<organism evidence="1 2">
    <name type="scientific">Methylobacterium nodulans (strain LMG 21967 / CNCM I-2342 / ORS 2060)</name>
    <dbReference type="NCBI Taxonomy" id="460265"/>
    <lineage>
        <taxon>Bacteria</taxon>
        <taxon>Pseudomonadati</taxon>
        <taxon>Pseudomonadota</taxon>
        <taxon>Alphaproteobacteria</taxon>
        <taxon>Hyphomicrobiales</taxon>
        <taxon>Methylobacteriaceae</taxon>
        <taxon>Methylobacterium</taxon>
    </lineage>
</organism>
<evidence type="ECO:0000313" key="1">
    <source>
        <dbReference type="EMBL" id="ACL62131.1"/>
    </source>
</evidence>
<sequence>MQAFLFALVLVAILVGLGVFSRHSGHHTAVRPHGDSSAP</sequence>
<keyword evidence="2" id="KW-1185">Reference proteome</keyword>
<proteinExistence type="predicted"/>
<dbReference type="AlphaFoldDB" id="B8IN15"/>
<accession>B8IN15</accession>
<protein>
    <submittedName>
        <fullName evidence="1">Uncharacterized protein</fullName>
    </submittedName>
</protein>